<dbReference type="Proteomes" id="UP000229615">
    <property type="component" value="Unassembled WGS sequence"/>
</dbReference>
<evidence type="ECO:0000256" key="1">
    <source>
        <dbReference type="ARBA" id="ARBA00001933"/>
    </source>
</evidence>
<dbReference type="PANTHER" id="PTHR30511:SF0">
    <property type="entry name" value="ALANINE RACEMASE, CATABOLIC-RELATED"/>
    <property type="match status" value="1"/>
</dbReference>
<evidence type="ECO:0000259" key="7">
    <source>
        <dbReference type="SMART" id="SM01005"/>
    </source>
</evidence>
<proteinExistence type="inferred from homology"/>
<dbReference type="InterPro" id="IPR009006">
    <property type="entry name" value="Ala_racemase/Decarboxylase_C"/>
</dbReference>
<feature type="active site" description="Proton acceptor; specific for D-alanine" evidence="4">
    <location>
        <position position="40"/>
    </location>
</feature>
<dbReference type="Pfam" id="PF01168">
    <property type="entry name" value="Ala_racemase_N"/>
    <property type="match status" value="1"/>
</dbReference>
<dbReference type="GO" id="GO:0030632">
    <property type="term" value="P:D-alanine biosynthetic process"/>
    <property type="evidence" value="ECO:0007669"/>
    <property type="project" value="UniProtKB-UniRule"/>
</dbReference>
<dbReference type="Pfam" id="PF00842">
    <property type="entry name" value="Ala_racemase_C"/>
    <property type="match status" value="1"/>
</dbReference>
<evidence type="ECO:0000256" key="2">
    <source>
        <dbReference type="ARBA" id="ARBA00022898"/>
    </source>
</evidence>
<dbReference type="EC" id="5.1.1.1" evidence="4"/>
<protein>
    <recommendedName>
        <fullName evidence="4">Alanine racemase</fullName>
        <ecNumber evidence="4">5.1.1.1</ecNumber>
    </recommendedName>
</protein>
<dbReference type="EMBL" id="PFBB01000008">
    <property type="protein sequence ID" value="PIR88739.1"/>
    <property type="molecule type" value="Genomic_DNA"/>
</dbReference>
<dbReference type="CDD" id="cd00430">
    <property type="entry name" value="PLPDE_III_AR"/>
    <property type="match status" value="1"/>
</dbReference>
<evidence type="ECO:0000313" key="8">
    <source>
        <dbReference type="EMBL" id="PIR88739.1"/>
    </source>
</evidence>
<accession>A0A2H0UQN2</accession>
<dbReference type="InterPro" id="IPR011079">
    <property type="entry name" value="Ala_racemase_C"/>
</dbReference>
<dbReference type="SMART" id="SM01005">
    <property type="entry name" value="Ala_racemase_C"/>
    <property type="match status" value="1"/>
</dbReference>
<evidence type="ECO:0000256" key="3">
    <source>
        <dbReference type="ARBA" id="ARBA00023235"/>
    </source>
</evidence>
<feature type="binding site" evidence="4 6">
    <location>
        <position position="137"/>
    </location>
    <ligand>
        <name>substrate</name>
    </ligand>
</feature>
<comment type="catalytic activity">
    <reaction evidence="4">
        <text>L-alanine = D-alanine</text>
        <dbReference type="Rhea" id="RHEA:20249"/>
        <dbReference type="ChEBI" id="CHEBI:57416"/>
        <dbReference type="ChEBI" id="CHEBI:57972"/>
        <dbReference type="EC" id="5.1.1.1"/>
    </reaction>
</comment>
<dbReference type="FunFam" id="3.20.20.10:FF:000002">
    <property type="entry name" value="Alanine racemase"/>
    <property type="match status" value="1"/>
</dbReference>
<feature type="domain" description="Alanine racemase C-terminal" evidence="7">
    <location>
        <begin position="249"/>
        <end position="376"/>
    </location>
</feature>
<keyword evidence="3 4" id="KW-0413">Isomerase</keyword>
<dbReference type="InterPro" id="IPR029066">
    <property type="entry name" value="PLP-binding_barrel"/>
</dbReference>
<gene>
    <name evidence="8" type="primary">alr</name>
    <name evidence="8" type="ORF">COU09_00710</name>
</gene>
<dbReference type="PRINTS" id="PR00992">
    <property type="entry name" value="ALARACEMASE"/>
</dbReference>
<organism evidence="8 9">
    <name type="scientific">Candidatus Harrisonbacteria bacterium CG10_big_fil_rev_8_21_14_0_10_44_23</name>
    <dbReference type="NCBI Taxonomy" id="1974585"/>
    <lineage>
        <taxon>Bacteria</taxon>
        <taxon>Candidatus Harrisoniibacteriota</taxon>
    </lineage>
</organism>
<dbReference type="AlphaFoldDB" id="A0A2H0UQN2"/>
<evidence type="ECO:0000256" key="6">
    <source>
        <dbReference type="PIRSR" id="PIRSR600821-52"/>
    </source>
</evidence>
<dbReference type="InterPro" id="IPR020622">
    <property type="entry name" value="Ala_racemase_pyridoxalP-BS"/>
</dbReference>
<feature type="binding site" evidence="4 6">
    <location>
        <position position="318"/>
    </location>
    <ligand>
        <name>substrate</name>
    </ligand>
</feature>
<evidence type="ECO:0000313" key="9">
    <source>
        <dbReference type="Proteomes" id="UP000229615"/>
    </source>
</evidence>
<comment type="pathway">
    <text evidence="4">Amino-acid biosynthesis; D-alanine biosynthesis; D-alanine from L-alanine: step 1/1.</text>
</comment>
<keyword evidence="2 4" id="KW-0663">Pyridoxal phosphate</keyword>
<comment type="cofactor">
    <cofactor evidence="1 4 5">
        <name>pyridoxal 5'-phosphate</name>
        <dbReference type="ChEBI" id="CHEBI:597326"/>
    </cofactor>
</comment>
<dbReference type="InterPro" id="IPR001608">
    <property type="entry name" value="Ala_racemase_N"/>
</dbReference>
<dbReference type="Gene3D" id="3.20.20.10">
    <property type="entry name" value="Alanine racemase"/>
    <property type="match status" value="1"/>
</dbReference>
<comment type="caution">
    <text evidence="8">The sequence shown here is derived from an EMBL/GenBank/DDBJ whole genome shotgun (WGS) entry which is preliminary data.</text>
</comment>
<dbReference type="HAMAP" id="MF_01201">
    <property type="entry name" value="Ala_racemase"/>
    <property type="match status" value="1"/>
</dbReference>
<dbReference type="PROSITE" id="PS00395">
    <property type="entry name" value="ALANINE_RACEMASE"/>
    <property type="match status" value="1"/>
</dbReference>
<dbReference type="GO" id="GO:0008784">
    <property type="term" value="F:alanine racemase activity"/>
    <property type="evidence" value="ECO:0007669"/>
    <property type="project" value="UniProtKB-UniRule"/>
</dbReference>
<reference evidence="9" key="1">
    <citation type="submission" date="2017-09" db="EMBL/GenBank/DDBJ databases">
        <title>Depth-based differentiation of microbial function through sediment-hosted aquifers and enrichment of novel symbionts in the deep terrestrial subsurface.</title>
        <authorList>
            <person name="Probst A.J."/>
            <person name="Ladd B."/>
            <person name="Jarett J.K."/>
            <person name="Geller-Mcgrath D.E."/>
            <person name="Sieber C.M.K."/>
            <person name="Emerson J.B."/>
            <person name="Anantharaman K."/>
            <person name="Thomas B.C."/>
            <person name="Malmstrom R."/>
            <person name="Stieglmeier M."/>
            <person name="Klingl A."/>
            <person name="Woyke T."/>
            <person name="Ryan C.M."/>
            <person name="Banfield J.F."/>
        </authorList>
    </citation>
    <scope>NUCLEOTIDE SEQUENCE [LARGE SCALE GENOMIC DNA]</scope>
</reference>
<dbReference type="UniPathway" id="UPA00042">
    <property type="reaction ID" value="UER00497"/>
</dbReference>
<feature type="modified residue" description="N6-(pyridoxal phosphate)lysine" evidence="4 5">
    <location>
        <position position="40"/>
    </location>
</feature>
<comment type="function">
    <text evidence="4">Catalyzes the interconversion of L-alanine and D-alanine. May also act on other amino acids.</text>
</comment>
<dbReference type="Gene3D" id="2.40.37.10">
    <property type="entry name" value="Lyase, Ornithine Decarboxylase, Chain A, domain 1"/>
    <property type="match status" value="1"/>
</dbReference>
<dbReference type="InterPro" id="IPR000821">
    <property type="entry name" value="Ala_racemase"/>
</dbReference>
<evidence type="ECO:0000256" key="4">
    <source>
        <dbReference type="HAMAP-Rule" id="MF_01201"/>
    </source>
</evidence>
<dbReference type="SUPFAM" id="SSF51419">
    <property type="entry name" value="PLP-binding barrel"/>
    <property type="match status" value="1"/>
</dbReference>
<evidence type="ECO:0000256" key="5">
    <source>
        <dbReference type="PIRSR" id="PIRSR600821-50"/>
    </source>
</evidence>
<dbReference type="NCBIfam" id="TIGR00492">
    <property type="entry name" value="alr"/>
    <property type="match status" value="1"/>
</dbReference>
<name>A0A2H0UQN2_9BACT</name>
<sequence length="377" mass="41330">MAKQDQLKTWIEISKSALENNLRVLGSFFPHQAQIWAVTKSNAYGHGIFDFGKIANELEISGFCVDSIFEAAKLRQSGVKKPILIIGSTLANLLPQAARGQVAVSVSNWEALEALAEIDASEARPEFHLKVDTGMHRQGFELGELKKVFSFIKKHDLKLRGIYSHLAAAKDPVYKSFSERQFGEFKKAIELADGEGFGNILKHFAATPGILSSADYVFDLARVGIGLYGYPPSKAWAMHLPQLENLEPVLSWHALISEIKSVRKGEYLGYDLSARVAVNSEVAILPIGYWHGIPPALGNVGEVLVNGKRAKILGKVAMDVIVIDVTGLRAKTGDEVVIIGKSGKDEINAWELATLAETSPHEILTRLNPLIKRVIVD</sequence>
<comment type="similarity">
    <text evidence="4">Belongs to the alanine racemase family.</text>
</comment>
<dbReference type="GO" id="GO:0030170">
    <property type="term" value="F:pyridoxal phosphate binding"/>
    <property type="evidence" value="ECO:0007669"/>
    <property type="project" value="UniProtKB-UniRule"/>
</dbReference>
<dbReference type="GO" id="GO:0005829">
    <property type="term" value="C:cytosol"/>
    <property type="evidence" value="ECO:0007669"/>
    <property type="project" value="TreeGrafter"/>
</dbReference>
<feature type="active site" description="Proton acceptor; specific for L-alanine" evidence="4">
    <location>
        <position position="270"/>
    </location>
</feature>
<dbReference type="PANTHER" id="PTHR30511">
    <property type="entry name" value="ALANINE RACEMASE"/>
    <property type="match status" value="1"/>
</dbReference>
<dbReference type="SUPFAM" id="SSF50621">
    <property type="entry name" value="Alanine racemase C-terminal domain-like"/>
    <property type="match status" value="1"/>
</dbReference>